<evidence type="ECO:0000313" key="3">
    <source>
        <dbReference type="Proteomes" id="UP001165405"/>
    </source>
</evidence>
<dbReference type="EMBL" id="JAKGSG010000035">
    <property type="protein sequence ID" value="MCF4121888.1"/>
    <property type="molecule type" value="Genomic_DNA"/>
</dbReference>
<keyword evidence="3" id="KW-1185">Reference proteome</keyword>
<proteinExistence type="predicted"/>
<dbReference type="InterPro" id="IPR007899">
    <property type="entry name" value="CHAD_dom"/>
</dbReference>
<reference evidence="2" key="1">
    <citation type="submission" date="2022-01" db="EMBL/GenBank/DDBJ databases">
        <title>Antribacter sp. nov., isolated from Guizhou of China.</title>
        <authorList>
            <person name="Chengliang C."/>
            <person name="Ya Z."/>
        </authorList>
    </citation>
    <scope>NUCLEOTIDE SEQUENCE</scope>
    <source>
        <strain evidence="2">KLBMP 9083</strain>
    </source>
</reference>
<dbReference type="SMART" id="SM00880">
    <property type="entry name" value="CHAD"/>
    <property type="match status" value="1"/>
</dbReference>
<dbReference type="PANTHER" id="PTHR39339">
    <property type="entry name" value="SLR1444 PROTEIN"/>
    <property type="match status" value="1"/>
</dbReference>
<sequence length="298" mass="33076">MSKYSRSSPAVQVVMERVTRQVEQIRSQDGPVRQDAPDSVHAMRVAARRLRSALQTFSRLFDKAATRPVRDELKWLGGVLGEARDAEVFRDRVIGVVETHLGGRLGEGGEEVRAELEGGYRAAHDRVLNELDSPRYRALLESLAALVEQPPLRGRAHRRADKVLPRLVARTYSAVASAMEVAAAAPPGDARAELLHEARKKAKRARYAGETVAPTFGKKAERFAAAMEALQDALGEHLDARNAGERVADLASRTSRPGTAFEYGRLHALEEVRAQRARDDVDAAWSAARRRRLRRWLP</sequence>
<dbReference type="Proteomes" id="UP001165405">
    <property type="component" value="Unassembled WGS sequence"/>
</dbReference>
<dbReference type="RefSeq" id="WP_236089685.1">
    <property type="nucleotide sequence ID" value="NZ_JAKGSG010000035.1"/>
</dbReference>
<evidence type="ECO:0000259" key="1">
    <source>
        <dbReference type="PROSITE" id="PS51708"/>
    </source>
</evidence>
<evidence type="ECO:0000313" key="2">
    <source>
        <dbReference type="EMBL" id="MCF4121888.1"/>
    </source>
</evidence>
<dbReference type="PROSITE" id="PS51708">
    <property type="entry name" value="CHAD"/>
    <property type="match status" value="1"/>
</dbReference>
<protein>
    <submittedName>
        <fullName evidence="2">CHAD domain-containing protein</fullName>
    </submittedName>
</protein>
<feature type="domain" description="CHAD" evidence="1">
    <location>
        <begin position="7"/>
        <end position="290"/>
    </location>
</feature>
<accession>A0AA41U7B7</accession>
<dbReference type="AlphaFoldDB" id="A0AA41U7B7"/>
<dbReference type="Pfam" id="PF05235">
    <property type="entry name" value="CHAD"/>
    <property type="match status" value="1"/>
</dbReference>
<organism evidence="2 3">
    <name type="scientific">Antribacter soli</name>
    <dbReference type="NCBI Taxonomy" id="2910976"/>
    <lineage>
        <taxon>Bacteria</taxon>
        <taxon>Bacillati</taxon>
        <taxon>Actinomycetota</taxon>
        <taxon>Actinomycetes</taxon>
        <taxon>Micrococcales</taxon>
        <taxon>Promicromonosporaceae</taxon>
        <taxon>Antribacter</taxon>
    </lineage>
</organism>
<dbReference type="InterPro" id="IPR038186">
    <property type="entry name" value="CHAD_dom_sf"/>
</dbReference>
<name>A0AA41U7B7_9MICO</name>
<comment type="caution">
    <text evidence="2">The sequence shown here is derived from an EMBL/GenBank/DDBJ whole genome shotgun (WGS) entry which is preliminary data.</text>
</comment>
<dbReference type="Gene3D" id="1.40.20.10">
    <property type="entry name" value="CHAD domain"/>
    <property type="match status" value="1"/>
</dbReference>
<gene>
    <name evidence="2" type="ORF">L1785_12970</name>
</gene>
<dbReference type="PANTHER" id="PTHR39339:SF1">
    <property type="entry name" value="CHAD DOMAIN-CONTAINING PROTEIN"/>
    <property type="match status" value="1"/>
</dbReference>